<comment type="cofactor">
    <cofactor evidence="1">
        <name>pyridoxal 5'-phosphate</name>
        <dbReference type="ChEBI" id="CHEBI:597326"/>
    </cofactor>
</comment>
<evidence type="ECO:0000259" key="3">
    <source>
        <dbReference type="Pfam" id="PF00266"/>
    </source>
</evidence>
<name>A0A4P6MLT7_9BACT</name>
<keyword evidence="5" id="KW-1185">Reference proteome</keyword>
<keyword evidence="4" id="KW-0808">Transferase</keyword>
<dbReference type="AlphaFoldDB" id="A0A4P6MLT7"/>
<reference evidence="4 5" key="1">
    <citation type="submission" date="2019-01" db="EMBL/GenBank/DDBJ databases">
        <title>Complete sequence and annotation of the Mycoplasma phocirhinis strain 852T genome.</title>
        <authorList>
            <person name="Frasca S.Jr."/>
            <person name="Kutish G.F."/>
            <person name="Castellanos Gell J."/>
            <person name="Michaels D.L."/>
            <person name="Brown D.R."/>
        </authorList>
    </citation>
    <scope>NUCLEOTIDE SEQUENCE [LARGE SCALE GENOMIC DNA]</scope>
    <source>
        <strain evidence="4 5">852</strain>
    </source>
</reference>
<dbReference type="PANTHER" id="PTHR43586">
    <property type="entry name" value="CYSTEINE DESULFURASE"/>
    <property type="match status" value="1"/>
</dbReference>
<accession>A0A4P6MLT7</accession>
<dbReference type="Gene3D" id="3.90.1150.10">
    <property type="entry name" value="Aspartate Aminotransferase, domain 1"/>
    <property type="match status" value="1"/>
</dbReference>
<dbReference type="GO" id="GO:0008483">
    <property type="term" value="F:transaminase activity"/>
    <property type="evidence" value="ECO:0007669"/>
    <property type="project" value="UniProtKB-KW"/>
</dbReference>
<evidence type="ECO:0000256" key="2">
    <source>
        <dbReference type="ARBA" id="ARBA00022898"/>
    </source>
</evidence>
<keyword evidence="2" id="KW-0663">Pyridoxal phosphate</keyword>
<dbReference type="KEGG" id="mphi:EG856_01440"/>
<dbReference type="InterPro" id="IPR000192">
    <property type="entry name" value="Aminotrans_V_dom"/>
</dbReference>
<evidence type="ECO:0000313" key="4">
    <source>
        <dbReference type="EMBL" id="QBF34585.1"/>
    </source>
</evidence>
<keyword evidence="4" id="KW-0032">Aminotransferase</keyword>
<dbReference type="OrthoDB" id="9804366at2"/>
<proteinExistence type="predicted"/>
<dbReference type="SUPFAM" id="SSF53383">
    <property type="entry name" value="PLP-dependent transferases"/>
    <property type="match status" value="1"/>
</dbReference>
<evidence type="ECO:0000256" key="1">
    <source>
        <dbReference type="ARBA" id="ARBA00001933"/>
    </source>
</evidence>
<sequence length="385" mass="43289">MKSLKPYFKMSKNITYLDSAALVLKPNSAIKANNNFYTKYSVSTRTSNAPLGIKNTQIINNLRQKIALLLNTNLEQSSIIFTSGTTQSLNIFAKMIQNNITCDDEILISPYNHSSNFIPWIEVAKKTKAKLVVKENLLDYINPKTKIIALSQVTNNFNITHNLEQIFQKAQSVGAYVINDAAQAIIYENVSMLKSHIIAFSANKFYGPTGLGVLAINNDLLKRLQPVDFGGGSVINIDVNNNWTQIPTIDLYEPGTINLAGIYMFNAAIDFFNNYIGYKNTNKILKTLANYAYKKLNTINNIEIYSSVDDHIILFNIKGYDSHDIAHYLGQHNIYVRSGLFCAHYLRNIKNVNSYVRVSLGVYNTKNDINKLVEALKKGGDFLVI</sequence>
<feature type="domain" description="Aminotransferase class V" evidence="3">
    <location>
        <begin position="15"/>
        <end position="372"/>
    </location>
</feature>
<dbReference type="InterPro" id="IPR015422">
    <property type="entry name" value="PyrdxlP-dep_Trfase_small"/>
</dbReference>
<dbReference type="EMBL" id="CP034841">
    <property type="protein sequence ID" value="QBF34585.1"/>
    <property type="molecule type" value="Genomic_DNA"/>
</dbReference>
<gene>
    <name evidence="4" type="ORF">EG856_01440</name>
</gene>
<dbReference type="Proteomes" id="UP000289326">
    <property type="component" value="Chromosome"/>
</dbReference>
<dbReference type="PANTHER" id="PTHR43586:SF8">
    <property type="entry name" value="CYSTEINE DESULFURASE 1, CHLOROPLASTIC"/>
    <property type="match status" value="1"/>
</dbReference>
<dbReference type="InterPro" id="IPR015421">
    <property type="entry name" value="PyrdxlP-dep_Trfase_major"/>
</dbReference>
<organism evidence="4 5">
    <name type="scientific">Mycoplasmopsis phocirhinis</name>
    <dbReference type="NCBI Taxonomy" id="142650"/>
    <lineage>
        <taxon>Bacteria</taxon>
        <taxon>Bacillati</taxon>
        <taxon>Mycoplasmatota</taxon>
        <taxon>Mycoplasmoidales</taxon>
        <taxon>Metamycoplasmataceae</taxon>
        <taxon>Mycoplasmopsis</taxon>
    </lineage>
</organism>
<dbReference type="InterPro" id="IPR015424">
    <property type="entry name" value="PyrdxlP-dep_Trfase"/>
</dbReference>
<evidence type="ECO:0000313" key="5">
    <source>
        <dbReference type="Proteomes" id="UP000289326"/>
    </source>
</evidence>
<dbReference type="Pfam" id="PF00266">
    <property type="entry name" value="Aminotran_5"/>
    <property type="match status" value="1"/>
</dbReference>
<dbReference type="Gene3D" id="3.40.640.10">
    <property type="entry name" value="Type I PLP-dependent aspartate aminotransferase-like (Major domain)"/>
    <property type="match status" value="1"/>
</dbReference>
<protein>
    <submittedName>
        <fullName evidence="4">Aminotransferase class V-fold PLP-dependent enzyme</fullName>
    </submittedName>
</protein>
<dbReference type="RefSeq" id="WP_130429362.1">
    <property type="nucleotide sequence ID" value="NZ_CP034841.1"/>
</dbReference>